<reference evidence="1" key="1">
    <citation type="submission" date="2014-11" db="EMBL/GenBank/DDBJ databases">
        <authorList>
            <person name="Amaro Gonzalez C."/>
        </authorList>
    </citation>
    <scope>NUCLEOTIDE SEQUENCE</scope>
</reference>
<dbReference type="AlphaFoldDB" id="A0A0E9RSM3"/>
<dbReference type="EMBL" id="GBXM01077147">
    <property type="protein sequence ID" value="JAH31430.1"/>
    <property type="molecule type" value="Transcribed_RNA"/>
</dbReference>
<evidence type="ECO:0000313" key="1">
    <source>
        <dbReference type="EMBL" id="JAH31430.1"/>
    </source>
</evidence>
<organism evidence="1">
    <name type="scientific">Anguilla anguilla</name>
    <name type="common">European freshwater eel</name>
    <name type="synonym">Muraena anguilla</name>
    <dbReference type="NCBI Taxonomy" id="7936"/>
    <lineage>
        <taxon>Eukaryota</taxon>
        <taxon>Metazoa</taxon>
        <taxon>Chordata</taxon>
        <taxon>Craniata</taxon>
        <taxon>Vertebrata</taxon>
        <taxon>Euteleostomi</taxon>
        <taxon>Actinopterygii</taxon>
        <taxon>Neopterygii</taxon>
        <taxon>Teleostei</taxon>
        <taxon>Anguilliformes</taxon>
        <taxon>Anguillidae</taxon>
        <taxon>Anguilla</taxon>
    </lineage>
</organism>
<proteinExistence type="predicted"/>
<reference evidence="1" key="2">
    <citation type="journal article" date="2015" name="Fish Shellfish Immunol.">
        <title>Early steps in the European eel (Anguilla anguilla)-Vibrio vulnificus interaction in the gills: Role of the RtxA13 toxin.</title>
        <authorList>
            <person name="Callol A."/>
            <person name="Pajuelo D."/>
            <person name="Ebbesson L."/>
            <person name="Teles M."/>
            <person name="MacKenzie S."/>
            <person name="Amaro C."/>
        </authorList>
    </citation>
    <scope>NUCLEOTIDE SEQUENCE</scope>
</reference>
<name>A0A0E9RSM3_ANGAN</name>
<accession>A0A0E9RSM3</accession>
<protein>
    <submittedName>
        <fullName evidence="1">Uncharacterized protein</fullName>
    </submittedName>
</protein>
<sequence length="38" mass="4440">MIKKSILQIQLPVCTVCTSIVYRCSMVTLCYSEDFYFI</sequence>